<protein>
    <submittedName>
        <fullName evidence="2">Iron reductase</fullName>
    </submittedName>
</protein>
<feature type="transmembrane region" description="Helical" evidence="1">
    <location>
        <begin position="148"/>
        <end position="169"/>
    </location>
</feature>
<evidence type="ECO:0000313" key="2">
    <source>
        <dbReference type="EMBL" id="RNL61390.1"/>
    </source>
</evidence>
<feature type="transmembrane region" description="Helical" evidence="1">
    <location>
        <begin position="123"/>
        <end position="142"/>
    </location>
</feature>
<evidence type="ECO:0000313" key="3">
    <source>
        <dbReference type="Proteomes" id="UP000267128"/>
    </source>
</evidence>
<name>A0A3N0CD61_9ACTN</name>
<keyword evidence="1" id="KW-0812">Transmembrane</keyword>
<dbReference type="AlphaFoldDB" id="A0A3N0CD61"/>
<proteinExistence type="predicted"/>
<feature type="transmembrane region" description="Helical" evidence="1">
    <location>
        <begin position="12"/>
        <end position="30"/>
    </location>
</feature>
<keyword evidence="1" id="KW-0472">Membrane</keyword>
<keyword evidence="1" id="KW-1133">Transmembrane helix</keyword>
<accession>A0A3N0CD61</accession>
<feature type="transmembrane region" description="Helical" evidence="1">
    <location>
        <begin position="90"/>
        <end position="111"/>
    </location>
</feature>
<sequence>METSLWVLGRGTGVVALVLLTVSLCLGIAVRSRRTFADLPRYGVTALHRTAGLTGTGLIAVHVLTLLLDPQAGLHVVDLVVPFAGSYRPFWLGLGTLALELVALVSISGLLRKRFGERAFRAAHLTSYALWPIALGHSLGTGTDVGTLWLNGIAGACLVAVVGAVWWRLGAEFGKPAVRPGATGTDRTVTTR</sequence>
<gene>
    <name evidence="2" type="ORF">EFK50_17615</name>
</gene>
<dbReference type="EMBL" id="RJSE01000008">
    <property type="protein sequence ID" value="RNL61390.1"/>
    <property type="molecule type" value="Genomic_DNA"/>
</dbReference>
<dbReference type="OrthoDB" id="4827239at2"/>
<feature type="transmembrane region" description="Helical" evidence="1">
    <location>
        <begin position="51"/>
        <end position="70"/>
    </location>
</feature>
<dbReference type="Proteomes" id="UP000267128">
    <property type="component" value="Unassembled WGS sequence"/>
</dbReference>
<comment type="caution">
    <text evidence="2">The sequence shown here is derived from an EMBL/GenBank/DDBJ whole genome shotgun (WGS) entry which is preliminary data.</text>
</comment>
<evidence type="ECO:0000256" key="1">
    <source>
        <dbReference type="SAM" id="Phobius"/>
    </source>
</evidence>
<reference evidence="2 3" key="1">
    <citation type="submission" date="2018-11" db="EMBL/GenBank/DDBJ databases">
        <authorList>
            <person name="Li F."/>
        </authorList>
    </citation>
    <scope>NUCLEOTIDE SEQUENCE [LARGE SCALE GENOMIC DNA]</scope>
    <source>
        <strain evidence="2 3">Gsoil 097</strain>
    </source>
</reference>
<organism evidence="2 3">
    <name type="scientific">Nocardioides marmoriginsengisoli</name>
    <dbReference type="NCBI Taxonomy" id="661483"/>
    <lineage>
        <taxon>Bacteria</taxon>
        <taxon>Bacillati</taxon>
        <taxon>Actinomycetota</taxon>
        <taxon>Actinomycetes</taxon>
        <taxon>Propionibacteriales</taxon>
        <taxon>Nocardioidaceae</taxon>
        <taxon>Nocardioides</taxon>
    </lineage>
</organism>
<keyword evidence="3" id="KW-1185">Reference proteome</keyword>